<accession>A0ABT3TIS1</accession>
<dbReference type="PROSITE" id="PS51257">
    <property type="entry name" value="PROKAR_LIPOPROTEIN"/>
    <property type="match status" value="1"/>
</dbReference>
<dbReference type="EMBL" id="SHNN01000003">
    <property type="protein sequence ID" value="MCX2982164.1"/>
    <property type="molecule type" value="Genomic_DNA"/>
</dbReference>
<evidence type="ECO:0000313" key="3">
    <source>
        <dbReference type="Proteomes" id="UP001143362"/>
    </source>
</evidence>
<name>A0ABT3TIS1_9GAMM</name>
<organism evidence="2 3">
    <name type="scientific">Candidatus Litorirhabdus singularis</name>
    <dbReference type="NCBI Taxonomy" id="2518993"/>
    <lineage>
        <taxon>Bacteria</taxon>
        <taxon>Pseudomonadati</taxon>
        <taxon>Pseudomonadota</taxon>
        <taxon>Gammaproteobacteria</taxon>
        <taxon>Cellvibrionales</taxon>
        <taxon>Halieaceae</taxon>
        <taxon>Candidatus Litorirhabdus</taxon>
    </lineage>
</organism>
<evidence type="ECO:0000256" key="1">
    <source>
        <dbReference type="SAM" id="SignalP"/>
    </source>
</evidence>
<evidence type="ECO:0000313" key="2">
    <source>
        <dbReference type="EMBL" id="MCX2982164.1"/>
    </source>
</evidence>
<proteinExistence type="predicted"/>
<feature type="signal peptide" evidence="1">
    <location>
        <begin position="1"/>
        <end position="23"/>
    </location>
</feature>
<keyword evidence="1" id="KW-0732">Signal</keyword>
<protein>
    <submittedName>
        <fullName evidence="2">Outer membrane protein assembly factor BamC</fullName>
    </submittedName>
</protein>
<comment type="caution">
    <text evidence="2">The sequence shown here is derived from an EMBL/GenBank/DDBJ whole genome shotgun (WGS) entry which is preliminary data.</text>
</comment>
<reference evidence="2" key="1">
    <citation type="submission" date="2019-02" db="EMBL/GenBank/DDBJ databases">
        <authorList>
            <person name="Li S.-H."/>
        </authorList>
    </citation>
    <scope>NUCLEOTIDE SEQUENCE</scope>
    <source>
        <strain evidence="2">IMCC14734</strain>
    </source>
</reference>
<dbReference type="Gene3D" id="3.30.310.170">
    <property type="entry name" value="Outer membrane protein assembly factor BamC"/>
    <property type="match status" value="1"/>
</dbReference>
<gene>
    <name evidence="2" type="primary">bamC</name>
    <name evidence="2" type="ORF">EYC98_14985</name>
</gene>
<dbReference type="RefSeq" id="WP_279246191.1">
    <property type="nucleotide sequence ID" value="NZ_SHNN01000003.1"/>
</dbReference>
<keyword evidence="3" id="KW-1185">Reference proteome</keyword>
<sequence length="348" mass="38692">MRPVAQRAIALMLLLGLSSCTYINGEKSYFRDRTDDYRKARATAVLEVPAGLDDEALQDIYVIPPITEDISVNGEFNAPRPAPLVTGSVDQLVRIQKLADEQWMLVSVAPGQLWPQVRSYLGGVNMPIARVEASAGLIETAWVEPEGAIGERYRFRIEQGVQRNTSELHILQMGMVGDINTWPTNSTDAAREDDMLRSMAQFIADSVGTAPVSMMAQQAISASGRVSMQEDDDGNPYIRLDLPYHRAWASVDRALGEANFDILDRDRSAGAYFVHYNRPLEEDSGWLDWLFSNDEDDPAAELEKYDYRVELNDLGGETVHIEISRKDGGELSQSHAQSILSLIKGNIT</sequence>
<dbReference type="InterPro" id="IPR010653">
    <property type="entry name" value="NlpB/DapX"/>
</dbReference>
<dbReference type="Proteomes" id="UP001143362">
    <property type="component" value="Unassembled WGS sequence"/>
</dbReference>
<dbReference type="InterPro" id="IPR042268">
    <property type="entry name" value="BamC_C"/>
</dbReference>
<feature type="chain" id="PRO_5045606517" evidence="1">
    <location>
        <begin position="24"/>
        <end position="348"/>
    </location>
</feature>
<dbReference type="Pfam" id="PF06804">
    <property type="entry name" value="Lipoprotein_18"/>
    <property type="match status" value="1"/>
</dbReference>